<proteinExistence type="predicted"/>
<sequence length="408" mass="46186">MNEEAAQILMARQPIIDTSYRIQGYELLFRDAHLSPTDISGDKSTSRLIDRLLTTFTLEEITDNSRAFINFTRFWLLNPPSLSPDNTVIEILETVPLDDAVLASIADLKKQGFTLALDDVIDTERLSPLLKLVDIVKVDVLHLSPNEIEQIIQQLKPYDITLLAEKIEDHEVFHFCKSLGFSLFQGFFFSKPQLLSGKELNASALAVMNLIAQLQDPNCKIDDIEQIIKQDPTLSIKLLKWVNSPLYRRRKEIESIKQAILQLGLDRVRNFVTLLSLSDLQEKPSILCQMALTRASMCEWLAKHHLNVPSASYFLGGLLSLIDAFFDQPKADVLEKLPIDTKLKSAILNYEGQLGQTILAVSYYQQALWDYIQMSTLDSIQAGLADLNQAYVNAIQETNQWLHVASRP</sequence>
<comment type="caution">
    <text evidence="3">The sequence shown here is derived from an EMBL/GenBank/DDBJ whole genome shotgun (WGS) entry which is preliminary data.</text>
</comment>
<accession>A0A4P9VKT0</accession>
<dbReference type="RefSeq" id="WP_027707419.1">
    <property type="nucleotide sequence ID" value="NZ_JAEVHG010000005.1"/>
</dbReference>
<dbReference type="InterPro" id="IPR014408">
    <property type="entry name" value="dGMP_Pdiesterase_EAL/HD-GYP"/>
</dbReference>
<dbReference type="SMART" id="SM00052">
    <property type="entry name" value="EAL"/>
    <property type="match status" value="1"/>
</dbReference>
<dbReference type="EMBL" id="NDXW01000001">
    <property type="protein sequence ID" value="RDH43915.1"/>
    <property type="molecule type" value="Genomic_DNA"/>
</dbReference>
<dbReference type="InterPro" id="IPR052340">
    <property type="entry name" value="RNase_Y/CdgJ"/>
</dbReference>
<dbReference type="InterPro" id="IPR001633">
    <property type="entry name" value="EAL_dom"/>
</dbReference>
<dbReference type="InterPro" id="IPR035919">
    <property type="entry name" value="EAL_sf"/>
</dbReference>
<feature type="domain" description="HDOD" evidence="2">
    <location>
        <begin position="200"/>
        <end position="401"/>
    </location>
</feature>
<keyword evidence="4" id="KW-1185">Reference proteome</keyword>
<gene>
    <name evidence="3" type="ORF">B9G39_10925</name>
</gene>
<reference evidence="3 4" key="1">
    <citation type="submission" date="2017-04" db="EMBL/GenBank/DDBJ databases">
        <title>Draft genome sequence of Zooshikella ganghwensis VG4 isolated from Red Sea sediments.</title>
        <authorList>
            <person name="Rehman Z."/>
            <person name="Alam I."/>
            <person name="Kamau A."/>
            <person name="Bajic V."/>
            <person name="Leiknes T."/>
        </authorList>
    </citation>
    <scope>NUCLEOTIDE SEQUENCE [LARGE SCALE GENOMIC DNA]</scope>
    <source>
        <strain evidence="3 4">VG4</strain>
    </source>
</reference>
<dbReference type="PROSITE" id="PS51833">
    <property type="entry name" value="HDOD"/>
    <property type="match status" value="1"/>
</dbReference>
<evidence type="ECO:0000259" key="2">
    <source>
        <dbReference type="PROSITE" id="PS51833"/>
    </source>
</evidence>
<dbReference type="SUPFAM" id="SSF109604">
    <property type="entry name" value="HD-domain/PDEase-like"/>
    <property type="match status" value="1"/>
</dbReference>
<feature type="domain" description="EAL" evidence="1">
    <location>
        <begin position="1"/>
        <end position="206"/>
    </location>
</feature>
<dbReference type="PANTHER" id="PTHR33525:SF4">
    <property type="entry name" value="CYCLIC DI-GMP PHOSPHODIESTERASE CDGJ"/>
    <property type="match status" value="1"/>
</dbReference>
<dbReference type="SUPFAM" id="SSF141868">
    <property type="entry name" value="EAL domain-like"/>
    <property type="match status" value="1"/>
</dbReference>
<evidence type="ECO:0000259" key="1">
    <source>
        <dbReference type="PROSITE" id="PS50883"/>
    </source>
</evidence>
<dbReference type="Gene3D" id="1.10.3210.10">
    <property type="entry name" value="Hypothetical protein af1432"/>
    <property type="match status" value="1"/>
</dbReference>
<dbReference type="PIRSF" id="PIRSF003180">
    <property type="entry name" value="DiGMPpdiest_YuxH"/>
    <property type="match status" value="1"/>
</dbReference>
<dbReference type="Pfam" id="PF00563">
    <property type="entry name" value="EAL"/>
    <property type="match status" value="1"/>
</dbReference>
<dbReference type="AlphaFoldDB" id="A0A4P9VKT0"/>
<dbReference type="Proteomes" id="UP000257039">
    <property type="component" value="Unassembled WGS sequence"/>
</dbReference>
<name>A0A4P9VKT0_9GAMM</name>
<dbReference type="PANTHER" id="PTHR33525">
    <property type="match status" value="1"/>
</dbReference>
<organism evidence="3 4">
    <name type="scientific">Zooshikella ganghwensis</name>
    <dbReference type="NCBI Taxonomy" id="202772"/>
    <lineage>
        <taxon>Bacteria</taxon>
        <taxon>Pseudomonadati</taxon>
        <taxon>Pseudomonadota</taxon>
        <taxon>Gammaproteobacteria</taxon>
        <taxon>Oceanospirillales</taxon>
        <taxon>Zooshikellaceae</taxon>
        <taxon>Zooshikella</taxon>
    </lineage>
</organism>
<evidence type="ECO:0000313" key="4">
    <source>
        <dbReference type="Proteomes" id="UP000257039"/>
    </source>
</evidence>
<dbReference type="PROSITE" id="PS50883">
    <property type="entry name" value="EAL"/>
    <property type="match status" value="1"/>
</dbReference>
<dbReference type="Pfam" id="PF08668">
    <property type="entry name" value="HDOD"/>
    <property type="match status" value="1"/>
</dbReference>
<dbReference type="Gene3D" id="3.20.20.450">
    <property type="entry name" value="EAL domain"/>
    <property type="match status" value="1"/>
</dbReference>
<dbReference type="InterPro" id="IPR013976">
    <property type="entry name" value="HDOD"/>
</dbReference>
<protein>
    <submittedName>
        <fullName evidence="3">HDOD domain-containing protein</fullName>
    </submittedName>
</protein>
<evidence type="ECO:0000313" key="3">
    <source>
        <dbReference type="EMBL" id="RDH43915.1"/>
    </source>
</evidence>